<dbReference type="Proteomes" id="UP001597106">
    <property type="component" value="Unassembled WGS sequence"/>
</dbReference>
<evidence type="ECO:0000313" key="4">
    <source>
        <dbReference type="Proteomes" id="UP001597106"/>
    </source>
</evidence>
<name>A0ABW3GJL3_9PROT</name>
<comment type="caution">
    <text evidence="3">The sequence shown here is derived from an EMBL/GenBank/DDBJ whole genome shotgun (WGS) entry which is preliminary data.</text>
</comment>
<proteinExistence type="predicted"/>
<evidence type="ECO:0000256" key="2">
    <source>
        <dbReference type="SAM" id="SignalP"/>
    </source>
</evidence>
<feature type="region of interest" description="Disordered" evidence="1">
    <location>
        <begin position="133"/>
        <end position="153"/>
    </location>
</feature>
<sequence length="153" mass="17679">MKLNKLVFAGLLVLVCGTAFAEHGHDCGKGKFDPANWQAQRLEHFEQHQEKLHTILQLTSAQENAWKTYQAQIKPQDKEHPDFAELSKLNTLQRLDKMEAWDKARDARQAERAKAIRTFYAQLNDAQKKAFDENALPQHPHHANAHHEKPVRE</sequence>
<keyword evidence="2" id="KW-0732">Signal</keyword>
<feature type="chain" id="PRO_5045260987" evidence="2">
    <location>
        <begin position="22"/>
        <end position="153"/>
    </location>
</feature>
<gene>
    <name evidence="3" type="ORF">ACFQ1T_09060</name>
</gene>
<dbReference type="EMBL" id="JBHTJW010000002">
    <property type="protein sequence ID" value="MFD0929925.1"/>
    <property type="molecule type" value="Genomic_DNA"/>
</dbReference>
<accession>A0ABW3GJL3</accession>
<dbReference type="RefSeq" id="WP_275355547.1">
    <property type="nucleotide sequence ID" value="NZ_JBHTJW010000002.1"/>
</dbReference>
<keyword evidence="4" id="KW-1185">Reference proteome</keyword>
<evidence type="ECO:0000313" key="3">
    <source>
        <dbReference type="EMBL" id="MFD0929925.1"/>
    </source>
</evidence>
<protein>
    <submittedName>
        <fullName evidence="3">Spy/CpxP family protein refolding chaperone</fullName>
    </submittedName>
</protein>
<feature type="signal peptide" evidence="2">
    <location>
        <begin position="1"/>
        <end position="21"/>
    </location>
</feature>
<dbReference type="InterPro" id="IPR012899">
    <property type="entry name" value="LTXXQ"/>
</dbReference>
<organism evidence="3 4">
    <name type="scientific">Methylophilus glucosoxydans</name>
    <dbReference type="NCBI Taxonomy" id="752553"/>
    <lineage>
        <taxon>Bacteria</taxon>
        <taxon>Pseudomonadati</taxon>
        <taxon>Pseudomonadota</taxon>
        <taxon>Betaproteobacteria</taxon>
        <taxon>Nitrosomonadales</taxon>
        <taxon>Methylophilaceae</taxon>
        <taxon>Methylophilus</taxon>
    </lineage>
</organism>
<dbReference type="Pfam" id="PF07813">
    <property type="entry name" value="LTXXQ"/>
    <property type="match status" value="1"/>
</dbReference>
<evidence type="ECO:0000256" key="1">
    <source>
        <dbReference type="SAM" id="MobiDB-lite"/>
    </source>
</evidence>
<reference evidence="4" key="1">
    <citation type="journal article" date="2019" name="Int. J. Syst. Evol. Microbiol.">
        <title>The Global Catalogue of Microorganisms (GCM) 10K type strain sequencing project: providing services to taxonomists for standard genome sequencing and annotation.</title>
        <authorList>
            <consortium name="The Broad Institute Genomics Platform"/>
            <consortium name="The Broad Institute Genome Sequencing Center for Infectious Disease"/>
            <person name="Wu L."/>
            <person name="Ma J."/>
        </authorList>
    </citation>
    <scope>NUCLEOTIDE SEQUENCE [LARGE SCALE GENOMIC DNA]</scope>
    <source>
        <strain evidence="4">CCUG 59685</strain>
    </source>
</reference>